<dbReference type="InterPro" id="IPR047521">
    <property type="entry name" value="XPF_nuclease_EME1_ascomycetes"/>
</dbReference>
<evidence type="ECO:0000256" key="10">
    <source>
        <dbReference type="ARBA" id="ARBA00023172"/>
    </source>
</evidence>
<dbReference type="Gene3D" id="1.10.150.670">
    <property type="entry name" value="Crossover junction endonuclease EME1, DNA-binding domain"/>
    <property type="match status" value="1"/>
</dbReference>
<dbReference type="PANTHER" id="PTHR21077:SF5">
    <property type="entry name" value="CROSSOVER JUNCTION ENDONUCLEASE MMS4"/>
    <property type="match status" value="1"/>
</dbReference>
<dbReference type="GO" id="GO:0031573">
    <property type="term" value="P:mitotic intra-S DNA damage checkpoint signaling"/>
    <property type="evidence" value="ECO:0007669"/>
    <property type="project" value="TreeGrafter"/>
</dbReference>
<keyword evidence="11" id="KW-0234">DNA repair</keyword>
<organism evidence="16 17">
    <name type="scientific">Rasamsonia emersonii (strain ATCC 16479 / CBS 393.64 / IMI 116815)</name>
    <dbReference type="NCBI Taxonomy" id="1408163"/>
    <lineage>
        <taxon>Eukaryota</taxon>
        <taxon>Fungi</taxon>
        <taxon>Dikarya</taxon>
        <taxon>Ascomycota</taxon>
        <taxon>Pezizomycotina</taxon>
        <taxon>Eurotiomycetes</taxon>
        <taxon>Eurotiomycetidae</taxon>
        <taxon>Eurotiales</taxon>
        <taxon>Trichocomaceae</taxon>
        <taxon>Rasamsonia</taxon>
    </lineage>
</organism>
<evidence type="ECO:0000256" key="3">
    <source>
        <dbReference type="ARBA" id="ARBA00005313"/>
    </source>
</evidence>
<dbReference type="InterPro" id="IPR042530">
    <property type="entry name" value="EME1/EME2_C"/>
</dbReference>
<keyword evidence="8" id="KW-0378">Hydrolase</keyword>
<feature type="compositionally biased region" description="Polar residues" evidence="14">
    <location>
        <begin position="198"/>
        <end position="210"/>
    </location>
</feature>
<accession>A0A0F4Z0Q4</accession>
<keyword evidence="12" id="KW-0539">Nucleus</keyword>
<evidence type="ECO:0000313" key="17">
    <source>
        <dbReference type="Proteomes" id="UP000053958"/>
    </source>
</evidence>
<feature type="region of interest" description="Disordered" evidence="14">
    <location>
        <begin position="61"/>
        <end position="185"/>
    </location>
</feature>
<keyword evidence="10" id="KW-0233">DNA recombination</keyword>
<dbReference type="GO" id="GO:0006302">
    <property type="term" value="P:double-strand break repair"/>
    <property type="evidence" value="ECO:0007669"/>
    <property type="project" value="TreeGrafter"/>
</dbReference>
<dbReference type="GO" id="GO:0008821">
    <property type="term" value="F:crossover junction DNA endonuclease activity"/>
    <property type="evidence" value="ECO:0007669"/>
    <property type="project" value="TreeGrafter"/>
</dbReference>
<evidence type="ECO:0000256" key="8">
    <source>
        <dbReference type="ARBA" id="ARBA00022801"/>
    </source>
</evidence>
<feature type="domain" description="ERCC4" evidence="15">
    <location>
        <begin position="332"/>
        <end position="615"/>
    </location>
</feature>
<feature type="compositionally biased region" description="Polar residues" evidence="14">
    <location>
        <begin position="118"/>
        <end position="132"/>
    </location>
</feature>
<proteinExistence type="inferred from homology"/>
<feature type="region of interest" description="Disordered" evidence="14">
    <location>
        <begin position="477"/>
        <end position="511"/>
    </location>
</feature>
<evidence type="ECO:0000313" key="16">
    <source>
        <dbReference type="EMBL" id="KKA24094.1"/>
    </source>
</evidence>
<evidence type="ECO:0000256" key="2">
    <source>
        <dbReference type="ARBA" id="ARBA00004123"/>
    </source>
</evidence>
<dbReference type="Pfam" id="PF02732">
    <property type="entry name" value="ERCC4"/>
    <property type="match status" value="1"/>
</dbReference>
<dbReference type="PANTHER" id="PTHR21077">
    <property type="entry name" value="EME1 PROTEIN"/>
    <property type="match status" value="1"/>
</dbReference>
<gene>
    <name evidence="16" type="ORF">T310_1906</name>
</gene>
<dbReference type="GO" id="GO:0031297">
    <property type="term" value="P:replication fork processing"/>
    <property type="evidence" value="ECO:0007669"/>
    <property type="project" value="TreeGrafter"/>
</dbReference>
<dbReference type="GeneID" id="25314257"/>
<dbReference type="GO" id="GO:0048476">
    <property type="term" value="C:Holliday junction resolvase complex"/>
    <property type="evidence" value="ECO:0007669"/>
    <property type="project" value="InterPro"/>
</dbReference>
<dbReference type="EMBL" id="LASV01000075">
    <property type="protein sequence ID" value="KKA24094.1"/>
    <property type="molecule type" value="Genomic_DNA"/>
</dbReference>
<evidence type="ECO:0000256" key="9">
    <source>
        <dbReference type="ARBA" id="ARBA00022842"/>
    </source>
</evidence>
<dbReference type="FunFam" id="3.40.50.10130:FF:000010">
    <property type="entry name" value="Crossover junction endonuclease eme1"/>
    <property type="match status" value="1"/>
</dbReference>
<comment type="caution">
    <text evidence="16">The sequence shown here is derived from an EMBL/GenBank/DDBJ whole genome shotgun (WGS) entry which is preliminary data.</text>
</comment>
<dbReference type="FunFam" id="1.10.150.670:FF:000004">
    <property type="entry name" value="Crossover junction endonuclease EME1"/>
    <property type="match status" value="1"/>
</dbReference>
<keyword evidence="7" id="KW-0227">DNA damage</keyword>
<evidence type="ECO:0000256" key="5">
    <source>
        <dbReference type="ARBA" id="ARBA00022723"/>
    </source>
</evidence>
<dbReference type="Pfam" id="PF21292">
    <property type="entry name" value="EME1-MUS81_C"/>
    <property type="match status" value="1"/>
</dbReference>
<dbReference type="GO" id="GO:0046872">
    <property type="term" value="F:metal ion binding"/>
    <property type="evidence" value="ECO:0007669"/>
    <property type="project" value="UniProtKB-KW"/>
</dbReference>
<dbReference type="InterPro" id="IPR006166">
    <property type="entry name" value="ERCC4_domain"/>
</dbReference>
<comment type="similarity">
    <text evidence="3">Belongs to the EME1/MMS4 family.</text>
</comment>
<feature type="compositionally biased region" description="Basic and acidic residues" evidence="14">
    <location>
        <begin position="271"/>
        <end position="309"/>
    </location>
</feature>
<feature type="compositionally biased region" description="Polar residues" evidence="14">
    <location>
        <begin position="85"/>
        <end position="99"/>
    </location>
</feature>
<feature type="region of interest" description="Disordered" evidence="14">
    <location>
        <begin position="1"/>
        <end position="49"/>
    </location>
</feature>
<feature type="compositionally biased region" description="Acidic residues" evidence="14">
    <location>
        <begin position="173"/>
        <end position="183"/>
    </location>
</feature>
<dbReference type="AlphaFoldDB" id="A0A0F4Z0Q4"/>
<feature type="compositionally biased region" description="Polar residues" evidence="14">
    <location>
        <begin position="20"/>
        <end position="49"/>
    </location>
</feature>
<name>A0A0F4Z0Q4_RASE3</name>
<dbReference type="GO" id="GO:0000712">
    <property type="term" value="P:resolution of meiotic recombination intermediates"/>
    <property type="evidence" value="ECO:0007669"/>
    <property type="project" value="TreeGrafter"/>
</dbReference>
<evidence type="ECO:0000256" key="7">
    <source>
        <dbReference type="ARBA" id="ARBA00022763"/>
    </source>
</evidence>
<keyword evidence="13" id="KW-0469">Meiosis</keyword>
<keyword evidence="6" id="KW-0255">Endonuclease</keyword>
<keyword evidence="9" id="KW-0460">Magnesium</keyword>
<feature type="compositionally biased region" description="Polar residues" evidence="14">
    <location>
        <begin position="145"/>
        <end position="162"/>
    </location>
</feature>
<keyword evidence="5" id="KW-0479">Metal-binding</keyword>
<evidence type="ECO:0000256" key="12">
    <source>
        <dbReference type="ARBA" id="ARBA00023242"/>
    </source>
</evidence>
<sequence>MPEVIDLVSSSPSPPPTANGRAQPQSLSVRRPPANNQRPSSALISSSPRFLSDEFDASSSLFVYDEPEQQPAAKKRRLTPEVETEQNNDPSTVKSQATDSLFIFSDDDNNHDNPALPSATSRSNAGPTTTKTYKCDGEESDPIVFTSSAPEPTAGQQLQSEVQKTRTARTITLDDDDDIEEFSDPLALPDDALSSFLEQSQKSTKGQLSDRTAALLASLESRDASSAKGTGSKPGGRSRIDGSDSNELLSDELFEKPPNRSKPRRQPKLSAAEKEAKAREREAAKAQREREKEAESERKRREKEKKAREKQLAADIAEVNKLKIDKKNSTPEMIIDLATTFADTSVGNQVTEFMRHLGVERTFFTSSIRNIVKWRRKVKATFNEEAGYWEPCPLHIRMEDHVLCLLSAQEFVDMVVASPAAGEQEDAETLELHVLRVKSAYPNCKVIYLIEGLEAWMRKNRNARNRAYQAEVLRQLNDTNSLGDPSSSNNQARARKKKARKPEDTPPVDDDTIEDALLQLQVTHACLIHHTNAAAESAEWIKNFTEHISTIPYRRERMDLNDSAFCMEVGQVKSGEDRADTFVKMLQEVNRVTAPMAYGIAAKYPSVTDLLRGMKQHGPSMLEDVRKSANKNGALTESRIGPAVSRRLYKVFMCLDPTSTDI</sequence>
<dbReference type="RefSeq" id="XP_013330706.1">
    <property type="nucleotide sequence ID" value="XM_013475252.1"/>
</dbReference>
<evidence type="ECO:0000256" key="4">
    <source>
        <dbReference type="ARBA" id="ARBA00022722"/>
    </source>
</evidence>
<protein>
    <recommendedName>
        <fullName evidence="15">ERCC4 domain-containing protein</fullName>
    </recommendedName>
</protein>
<dbReference type="SMART" id="SM00891">
    <property type="entry name" value="ERCC4"/>
    <property type="match status" value="1"/>
</dbReference>
<evidence type="ECO:0000256" key="11">
    <source>
        <dbReference type="ARBA" id="ARBA00023204"/>
    </source>
</evidence>
<feature type="compositionally biased region" description="Polar residues" evidence="14">
    <location>
        <begin position="477"/>
        <end position="491"/>
    </location>
</feature>
<evidence type="ECO:0000256" key="1">
    <source>
        <dbReference type="ARBA" id="ARBA00001946"/>
    </source>
</evidence>
<reference evidence="16 17" key="1">
    <citation type="submission" date="2015-04" db="EMBL/GenBank/DDBJ databases">
        <authorList>
            <person name="Heijne W.H."/>
            <person name="Fedorova N.D."/>
            <person name="Nierman W.C."/>
            <person name="Vollebregt A.W."/>
            <person name="Zhao Z."/>
            <person name="Wu L."/>
            <person name="Kumar M."/>
            <person name="Stam H."/>
            <person name="van den Berg M.A."/>
            <person name="Pel H.J."/>
        </authorList>
    </citation>
    <scope>NUCLEOTIDE SEQUENCE [LARGE SCALE GENOMIC DNA]</scope>
    <source>
        <strain evidence="16 17">CBS 393.64</strain>
    </source>
</reference>
<dbReference type="STRING" id="1408163.A0A0F4Z0Q4"/>
<dbReference type="GO" id="GO:0003677">
    <property type="term" value="F:DNA binding"/>
    <property type="evidence" value="ECO:0007669"/>
    <property type="project" value="InterPro"/>
</dbReference>
<dbReference type="GO" id="GO:0005634">
    <property type="term" value="C:nucleus"/>
    <property type="evidence" value="ECO:0007669"/>
    <property type="project" value="UniProtKB-SubCell"/>
</dbReference>
<evidence type="ECO:0000256" key="14">
    <source>
        <dbReference type="SAM" id="MobiDB-lite"/>
    </source>
</evidence>
<comment type="cofactor">
    <cofactor evidence="1">
        <name>Mg(2+)</name>
        <dbReference type="ChEBI" id="CHEBI:18420"/>
    </cofactor>
</comment>
<feature type="region of interest" description="Disordered" evidence="14">
    <location>
        <begin position="198"/>
        <end position="309"/>
    </location>
</feature>
<evidence type="ECO:0000256" key="6">
    <source>
        <dbReference type="ARBA" id="ARBA00022759"/>
    </source>
</evidence>
<dbReference type="InterPro" id="IPR033310">
    <property type="entry name" value="Mms4/EME1/EME2"/>
</dbReference>
<keyword evidence="17" id="KW-1185">Reference proteome</keyword>
<dbReference type="Proteomes" id="UP000053958">
    <property type="component" value="Unassembled WGS sequence"/>
</dbReference>
<dbReference type="OrthoDB" id="343092at2759"/>
<keyword evidence="4" id="KW-0540">Nuclease</keyword>
<evidence type="ECO:0000259" key="15">
    <source>
        <dbReference type="SMART" id="SM00891"/>
    </source>
</evidence>
<dbReference type="CDD" id="cd20085">
    <property type="entry name" value="XPF_nuclease_Mms4"/>
    <property type="match status" value="1"/>
</dbReference>
<comment type="subcellular location">
    <subcellularLocation>
        <location evidence="2">Nucleus</location>
    </subcellularLocation>
</comment>
<dbReference type="Gene3D" id="3.40.50.10130">
    <property type="match status" value="1"/>
</dbReference>
<evidence type="ECO:0000256" key="13">
    <source>
        <dbReference type="ARBA" id="ARBA00023254"/>
    </source>
</evidence>